<dbReference type="EMBL" id="CP002683">
    <property type="protein sequence ID" value="AEH45029.1"/>
    <property type="molecule type" value="Genomic_DNA"/>
</dbReference>
<dbReference type="InterPro" id="IPR029041">
    <property type="entry name" value="FAD-linked_oxidoreductase-like"/>
</dbReference>
<keyword evidence="12" id="KW-1185">Reference proteome</keyword>
<evidence type="ECO:0000256" key="1">
    <source>
        <dbReference type="ARBA" id="ARBA00001974"/>
    </source>
</evidence>
<dbReference type="PaxDb" id="667014-Thein_1161"/>
<evidence type="ECO:0000256" key="6">
    <source>
        <dbReference type="ARBA" id="ARBA00023002"/>
    </source>
</evidence>
<reference evidence="12" key="1">
    <citation type="submission" date="2011-04" db="EMBL/GenBank/DDBJ databases">
        <title>The complete genome of Thermodesulfatator indicus DSM 15286.</title>
        <authorList>
            <person name="Lucas S."/>
            <person name="Copeland A."/>
            <person name="Lapidus A."/>
            <person name="Bruce D."/>
            <person name="Goodwin L."/>
            <person name="Pitluck S."/>
            <person name="Peters L."/>
            <person name="Kyrpides N."/>
            <person name="Mavromatis K."/>
            <person name="Pagani I."/>
            <person name="Ivanova N."/>
            <person name="Saunders L."/>
            <person name="Detter J.C."/>
            <person name="Tapia R."/>
            <person name="Han C."/>
            <person name="Land M."/>
            <person name="Hauser L."/>
            <person name="Markowitz V."/>
            <person name="Cheng J.-F."/>
            <person name="Hugenholtz P."/>
            <person name="Woyke T."/>
            <person name="Wu D."/>
            <person name="Spring S."/>
            <person name="Schroeder M."/>
            <person name="Brambilla E."/>
            <person name="Klenk H.-P."/>
            <person name="Eisen J.A."/>
        </authorList>
    </citation>
    <scope>NUCLEOTIDE SEQUENCE [LARGE SCALE GENOMIC DNA]</scope>
    <source>
        <strain evidence="12">DSM 15286 / JCM 11887 / CIR29812</strain>
    </source>
</reference>
<keyword evidence="6 9" id="KW-0560">Oxidoreductase</keyword>
<sequence length="516" mass="58923">MVCSFRKCLENPDLFTITYELVPGRSTRLRQFQKIIKFAEEATKDGRLHGLTITENAGGHPALSPAVLGREILKLGLEPVLHFTCKDKNRNQIESTLFARDREGLHNLLVMTGDFPLYGFMGRAKPVFDLDAVHLLQLITEMEKGIELPPEAPGGGVKLPPMPFFKGCVVTPFKKFEAELMPQYYKLHRKIKAGAHFVITQVGFDARKFHELLLYMREEKLNVPLIGSVFITDVRMARIFHKGIIPGIEITAEYLAQIEEEARQEKDTYRAALIRAAKLVAILRGMGYDGVHISGGKVRYEDIAFLLDKAEEFYPRWKDFLPEFRNAPEGTFYLYSKDPETGLNLPERYEKLSPAQKKPLMFTLNLWVHDLFFEPGKGFYNFAVKYAQKIDGSSFEPWFTKFEYAVKGLLFDCQRCGDCTLGEMAYLCPQSGCAKNLLNGPCGGSKDGYCEVDSSKKCHYVKVYERLKAIGKRHLLKEGFIPPRDWGLSGRSSWLNFYLGRDHHRHPVPKNFQEPK</sequence>
<dbReference type="UniPathway" id="UPA00193"/>
<dbReference type="Gene3D" id="3.20.20.220">
    <property type="match status" value="1"/>
</dbReference>
<comment type="similarity">
    <text evidence="3 9">Belongs to the methylenetetrahydrofolate reductase family.</text>
</comment>
<dbReference type="GO" id="GO:0035999">
    <property type="term" value="P:tetrahydrofolate interconversion"/>
    <property type="evidence" value="ECO:0007669"/>
    <property type="project" value="UniProtKB-UniPathway"/>
</dbReference>
<proteinExistence type="inferred from homology"/>
<dbReference type="GO" id="GO:0009086">
    <property type="term" value="P:methionine biosynthetic process"/>
    <property type="evidence" value="ECO:0007669"/>
    <property type="project" value="TreeGrafter"/>
</dbReference>
<dbReference type="InterPro" id="IPR022026">
    <property type="entry name" value="DUF5981"/>
</dbReference>
<dbReference type="Pfam" id="PF12225">
    <property type="entry name" value="DUF5981"/>
    <property type="match status" value="1"/>
</dbReference>
<dbReference type="HOGENOM" id="CLU_536107_0_0_0"/>
<dbReference type="Proteomes" id="UP000006793">
    <property type="component" value="Chromosome"/>
</dbReference>
<evidence type="ECO:0000256" key="3">
    <source>
        <dbReference type="ARBA" id="ARBA00006743"/>
    </source>
</evidence>
<gene>
    <name evidence="11" type="ordered locus">Thein_1161</name>
</gene>
<dbReference type="Pfam" id="PF02219">
    <property type="entry name" value="MTHFR"/>
    <property type="match status" value="1"/>
</dbReference>
<evidence type="ECO:0000256" key="9">
    <source>
        <dbReference type="RuleBase" id="RU003862"/>
    </source>
</evidence>
<evidence type="ECO:0000256" key="5">
    <source>
        <dbReference type="ARBA" id="ARBA00022827"/>
    </source>
</evidence>
<dbReference type="GO" id="GO:0005829">
    <property type="term" value="C:cytosol"/>
    <property type="evidence" value="ECO:0007669"/>
    <property type="project" value="TreeGrafter"/>
</dbReference>
<name>F8A836_THEID</name>
<evidence type="ECO:0000256" key="7">
    <source>
        <dbReference type="ARBA" id="ARBA00034478"/>
    </source>
</evidence>
<comment type="catalytic activity">
    <reaction evidence="8">
        <text>(6S)-5-methyl-5,6,7,8-tetrahydrofolate + NAD(+) = (6R)-5,10-methylene-5,6,7,8-tetrahydrofolate + NADH + H(+)</text>
        <dbReference type="Rhea" id="RHEA:19821"/>
        <dbReference type="ChEBI" id="CHEBI:15378"/>
        <dbReference type="ChEBI" id="CHEBI:15636"/>
        <dbReference type="ChEBI" id="CHEBI:18608"/>
        <dbReference type="ChEBI" id="CHEBI:57540"/>
        <dbReference type="ChEBI" id="CHEBI:57945"/>
        <dbReference type="EC" id="1.5.1.54"/>
    </reaction>
    <physiologicalReaction direction="right-to-left" evidence="8">
        <dbReference type="Rhea" id="RHEA:19823"/>
    </physiologicalReaction>
</comment>
<comment type="cofactor">
    <cofactor evidence="1 9">
        <name>FAD</name>
        <dbReference type="ChEBI" id="CHEBI:57692"/>
    </cofactor>
</comment>
<keyword evidence="5 9" id="KW-0274">FAD</keyword>
<dbReference type="GO" id="GO:0071949">
    <property type="term" value="F:FAD binding"/>
    <property type="evidence" value="ECO:0007669"/>
    <property type="project" value="TreeGrafter"/>
</dbReference>
<dbReference type="eggNOG" id="COG0685">
    <property type="taxonomic scope" value="Bacteria"/>
</dbReference>
<dbReference type="PANTHER" id="PTHR45754:SF3">
    <property type="entry name" value="METHYLENETETRAHYDROFOLATE REDUCTASE (NADPH)"/>
    <property type="match status" value="1"/>
</dbReference>
<evidence type="ECO:0000256" key="2">
    <source>
        <dbReference type="ARBA" id="ARBA00004777"/>
    </source>
</evidence>
<dbReference type="OrthoDB" id="9803687at2"/>
<evidence type="ECO:0000256" key="8">
    <source>
        <dbReference type="ARBA" id="ARBA00048628"/>
    </source>
</evidence>
<dbReference type="CDD" id="cd00537">
    <property type="entry name" value="MTHFR"/>
    <property type="match status" value="1"/>
</dbReference>
<reference evidence="11 12" key="2">
    <citation type="journal article" date="2012" name="Stand. Genomic Sci.">
        <title>Complete genome sequence of the thermophilic sulfate-reducing ocean bacterium Thermodesulfatator indicus type strain (CIR29812(T)).</title>
        <authorList>
            <person name="Anderson I."/>
            <person name="Saunders E."/>
            <person name="Lapidus A."/>
            <person name="Nolan M."/>
            <person name="Lucas S."/>
            <person name="Tice H."/>
            <person name="Del Rio T.G."/>
            <person name="Cheng J.F."/>
            <person name="Han C."/>
            <person name="Tapia R."/>
            <person name="Goodwin L.A."/>
            <person name="Pitluck S."/>
            <person name="Liolios K."/>
            <person name="Mavromatis K."/>
            <person name="Pagani I."/>
            <person name="Ivanova N."/>
            <person name="Mikhailova N."/>
            <person name="Pati A."/>
            <person name="Chen A."/>
            <person name="Palaniappan K."/>
            <person name="Land M."/>
            <person name="Hauser L."/>
            <person name="Jeffries C.D."/>
            <person name="Chang Y.J."/>
            <person name="Brambilla E.M."/>
            <person name="Rohde M."/>
            <person name="Spring S."/>
            <person name="Goker M."/>
            <person name="Detter J.C."/>
            <person name="Woyke T."/>
            <person name="Bristow J."/>
            <person name="Eisen J.A."/>
            <person name="Markowitz V."/>
            <person name="Hugenholtz P."/>
            <person name="Kyrpides N.C."/>
            <person name="Klenk H.P."/>
        </authorList>
    </citation>
    <scope>NUCLEOTIDE SEQUENCE [LARGE SCALE GENOMIC DNA]</scope>
    <source>
        <strain evidence="12">DSM 15286 / JCM 11887 / CIR29812</strain>
    </source>
</reference>
<dbReference type="RefSeq" id="WP_013907771.1">
    <property type="nucleotide sequence ID" value="NC_015681.1"/>
</dbReference>
<comment type="pathway">
    <text evidence="2 9">One-carbon metabolism; tetrahydrofolate interconversion.</text>
</comment>
<dbReference type="KEGG" id="tid:Thein_1161"/>
<dbReference type="PANTHER" id="PTHR45754">
    <property type="entry name" value="METHYLENETETRAHYDROFOLATE REDUCTASE"/>
    <property type="match status" value="1"/>
</dbReference>
<dbReference type="PATRIC" id="fig|667014.3.peg.1197"/>
<feature type="domain" description="Methylene-tetrahydrofolate reductase C-terminal-like" evidence="10">
    <location>
        <begin position="397"/>
        <end position="486"/>
    </location>
</feature>
<evidence type="ECO:0000256" key="4">
    <source>
        <dbReference type="ARBA" id="ARBA00022630"/>
    </source>
</evidence>
<organism evidence="11 12">
    <name type="scientific">Thermodesulfatator indicus (strain DSM 15286 / JCM 11887 / CIR29812)</name>
    <dbReference type="NCBI Taxonomy" id="667014"/>
    <lineage>
        <taxon>Bacteria</taxon>
        <taxon>Pseudomonadati</taxon>
        <taxon>Thermodesulfobacteriota</taxon>
        <taxon>Thermodesulfobacteria</taxon>
        <taxon>Thermodesulfobacteriales</taxon>
        <taxon>Thermodesulfatatoraceae</taxon>
        <taxon>Thermodesulfatator</taxon>
    </lineage>
</organism>
<protein>
    <recommendedName>
        <fullName evidence="9">Methylenetetrahydrofolate reductase</fullName>
    </recommendedName>
</protein>
<dbReference type="InParanoid" id="F8A836"/>
<comment type="pathway">
    <text evidence="7">Amino-acid biosynthesis; L-methionine biosynthesis via de novo pathway.</text>
</comment>
<evidence type="ECO:0000259" key="10">
    <source>
        <dbReference type="Pfam" id="PF12225"/>
    </source>
</evidence>
<dbReference type="STRING" id="667014.Thein_1161"/>
<dbReference type="GO" id="GO:0106312">
    <property type="term" value="F:methylenetetrahydrofolate reductase (NADH) activity"/>
    <property type="evidence" value="ECO:0007669"/>
    <property type="project" value="UniProtKB-EC"/>
</dbReference>
<keyword evidence="4 9" id="KW-0285">Flavoprotein</keyword>
<evidence type="ECO:0000313" key="12">
    <source>
        <dbReference type="Proteomes" id="UP000006793"/>
    </source>
</evidence>
<accession>F8A836</accession>
<dbReference type="SUPFAM" id="SSF51730">
    <property type="entry name" value="FAD-linked oxidoreductase"/>
    <property type="match status" value="1"/>
</dbReference>
<evidence type="ECO:0000313" key="11">
    <source>
        <dbReference type="EMBL" id="AEH45029.1"/>
    </source>
</evidence>
<dbReference type="InterPro" id="IPR003171">
    <property type="entry name" value="Mehydrof_redctse-like"/>
</dbReference>
<dbReference type="AlphaFoldDB" id="F8A836"/>